<feature type="compositionally biased region" description="Basic and acidic residues" evidence="18">
    <location>
        <begin position="270"/>
        <end position="287"/>
    </location>
</feature>
<feature type="compositionally biased region" description="Basic residues" evidence="18">
    <location>
        <begin position="1220"/>
        <end position="1229"/>
    </location>
</feature>
<evidence type="ECO:0000256" key="1">
    <source>
        <dbReference type="ARBA" id="ARBA00004123"/>
    </source>
</evidence>
<evidence type="ECO:0000256" key="5">
    <source>
        <dbReference type="ARBA" id="ARBA00022723"/>
    </source>
</evidence>
<feature type="compositionally biased region" description="Basic and acidic residues" evidence="18">
    <location>
        <begin position="1298"/>
        <end position="1316"/>
    </location>
</feature>
<feature type="domain" description="PHD-type" evidence="19">
    <location>
        <begin position="1573"/>
        <end position="1624"/>
    </location>
</feature>
<evidence type="ECO:0000256" key="11">
    <source>
        <dbReference type="ARBA" id="ARBA00023117"/>
    </source>
</evidence>
<dbReference type="InterPro" id="IPR003889">
    <property type="entry name" value="FYrich_C"/>
</dbReference>
<comment type="catalytic activity">
    <reaction evidence="16">
        <text>L-lysyl(4)-[histone H3] + S-adenosyl-L-methionine = N(6)-methyl-L-lysyl(4)-[histone H3] + S-adenosyl-L-homocysteine + H(+)</text>
        <dbReference type="Rhea" id="RHEA:60264"/>
        <dbReference type="Rhea" id="RHEA-COMP:15543"/>
        <dbReference type="Rhea" id="RHEA-COMP:15547"/>
        <dbReference type="ChEBI" id="CHEBI:15378"/>
        <dbReference type="ChEBI" id="CHEBI:29969"/>
        <dbReference type="ChEBI" id="CHEBI:57856"/>
        <dbReference type="ChEBI" id="CHEBI:59789"/>
        <dbReference type="ChEBI" id="CHEBI:61929"/>
        <dbReference type="EC" id="2.1.1.364"/>
    </reaction>
    <physiologicalReaction direction="left-to-right" evidence="16">
        <dbReference type="Rhea" id="RHEA:60265"/>
    </physiologicalReaction>
</comment>
<protein>
    <recommendedName>
        <fullName evidence="15">[histone H3]-lysine(4) N-methyltransferase</fullName>
        <ecNumber evidence="15">2.1.1.364</ecNumber>
    </recommendedName>
</protein>
<feature type="region of interest" description="Disordered" evidence="18">
    <location>
        <begin position="3258"/>
        <end position="3298"/>
    </location>
</feature>
<feature type="region of interest" description="Disordered" evidence="18">
    <location>
        <begin position="1210"/>
        <end position="1248"/>
    </location>
</feature>
<dbReference type="SUPFAM" id="SSF57903">
    <property type="entry name" value="FYVE/PHD zinc finger"/>
    <property type="match status" value="3"/>
</dbReference>
<keyword evidence="4" id="KW-0949">S-adenosyl-L-methionine</keyword>
<feature type="compositionally biased region" description="Polar residues" evidence="18">
    <location>
        <begin position="151"/>
        <end position="169"/>
    </location>
</feature>
<feature type="compositionally biased region" description="Low complexity" evidence="18">
    <location>
        <begin position="2335"/>
        <end position="2352"/>
    </location>
</feature>
<dbReference type="PROSITE" id="PS50868">
    <property type="entry name" value="POST_SET"/>
    <property type="match status" value="1"/>
</dbReference>
<feature type="domain" description="SET" evidence="20">
    <location>
        <begin position="3467"/>
        <end position="3585"/>
    </location>
</feature>
<feature type="region of interest" description="Disordered" evidence="18">
    <location>
        <begin position="1154"/>
        <end position="1180"/>
    </location>
</feature>
<dbReference type="SMART" id="SM00249">
    <property type="entry name" value="PHD"/>
    <property type="match status" value="4"/>
</dbReference>
<evidence type="ECO:0000256" key="4">
    <source>
        <dbReference type="ARBA" id="ARBA00022691"/>
    </source>
</evidence>
<dbReference type="InterPro" id="IPR047219">
    <property type="entry name" value="KMT2A_2B_SET"/>
</dbReference>
<keyword evidence="25" id="KW-1185">Reference proteome</keyword>
<feature type="compositionally biased region" description="Polar residues" evidence="18">
    <location>
        <begin position="476"/>
        <end position="514"/>
    </location>
</feature>
<feature type="compositionally biased region" description="Acidic residues" evidence="18">
    <location>
        <begin position="3314"/>
        <end position="3327"/>
    </location>
</feature>
<feature type="compositionally biased region" description="Polar residues" evidence="18">
    <location>
        <begin position="2547"/>
        <end position="2561"/>
    </location>
</feature>
<dbReference type="InterPro" id="IPR036427">
    <property type="entry name" value="Bromodomain-like_sf"/>
</dbReference>
<dbReference type="CDD" id="cd15664">
    <property type="entry name" value="ePHD_KMT2A_like"/>
    <property type="match status" value="1"/>
</dbReference>
<feature type="compositionally biased region" description="Basic and acidic residues" evidence="18">
    <location>
        <begin position="39"/>
        <end position="54"/>
    </location>
</feature>
<dbReference type="Pfam" id="PF13771">
    <property type="entry name" value="zf-HC5HC2H"/>
    <property type="match status" value="1"/>
</dbReference>
<evidence type="ECO:0000256" key="13">
    <source>
        <dbReference type="ARBA" id="ARBA00023163"/>
    </source>
</evidence>
<dbReference type="GO" id="GO:0035097">
    <property type="term" value="C:histone methyltransferase complex"/>
    <property type="evidence" value="ECO:0007669"/>
    <property type="project" value="TreeGrafter"/>
</dbReference>
<dbReference type="CDD" id="cd15593">
    <property type="entry name" value="PHD3_KMT2B"/>
    <property type="match status" value="1"/>
</dbReference>
<dbReference type="PROSITE" id="PS50280">
    <property type="entry name" value="SET"/>
    <property type="match status" value="1"/>
</dbReference>
<dbReference type="FunFam" id="3.30.40.10:FF:000002">
    <property type="entry name" value="Histone-lysine N-methyltransferase"/>
    <property type="match status" value="1"/>
</dbReference>
<evidence type="ECO:0000259" key="22">
    <source>
        <dbReference type="PROSITE" id="PS51058"/>
    </source>
</evidence>
<dbReference type="Pfam" id="PF00628">
    <property type="entry name" value="PHD"/>
    <property type="match status" value="2"/>
</dbReference>
<evidence type="ECO:0000256" key="15">
    <source>
        <dbReference type="ARBA" id="ARBA00023620"/>
    </source>
</evidence>
<keyword evidence="9" id="KW-0156">Chromatin regulator</keyword>
<comment type="subcellular location">
    <subcellularLocation>
        <location evidence="1">Nucleus</location>
    </subcellularLocation>
</comment>
<feature type="compositionally biased region" description="Low complexity" evidence="18">
    <location>
        <begin position="347"/>
        <end position="368"/>
    </location>
</feature>
<dbReference type="GO" id="GO:0140945">
    <property type="term" value="F:histone H3K4 monomethyltransferase activity"/>
    <property type="evidence" value="ECO:0007669"/>
    <property type="project" value="UniProtKB-EC"/>
</dbReference>
<dbReference type="Pfam" id="PF05965">
    <property type="entry name" value="FYRC"/>
    <property type="match status" value="1"/>
</dbReference>
<feature type="compositionally biased region" description="Basic residues" evidence="18">
    <location>
        <begin position="374"/>
        <end position="387"/>
    </location>
</feature>
<feature type="region of interest" description="Disordered" evidence="18">
    <location>
        <begin position="884"/>
        <end position="968"/>
    </location>
</feature>
<organism evidence="24 25">
    <name type="scientific">Triplophysa tibetana</name>
    <dbReference type="NCBI Taxonomy" id="1572043"/>
    <lineage>
        <taxon>Eukaryota</taxon>
        <taxon>Metazoa</taxon>
        <taxon>Chordata</taxon>
        <taxon>Craniata</taxon>
        <taxon>Vertebrata</taxon>
        <taxon>Euteleostomi</taxon>
        <taxon>Actinopterygii</taxon>
        <taxon>Neopterygii</taxon>
        <taxon>Teleostei</taxon>
        <taxon>Ostariophysi</taxon>
        <taxon>Cypriniformes</taxon>
        <taxon>Nemacheilidae</taxon>
        <taxon>Triplophysa</taxon>
    </lineage>
</organism>
<keyword evidence="10" id="KW-0805">Transcription regulation</keyword>
<dbReference type="PANTHER" id="PTHR45838">
    <property type="entry name" value="HISTONE-LYSINE-N-METHYLTRANSFERASE 2 KMT2 FAMILY MEMBER"/>
    <property type="match status" value="1"/>
</dbReference>
<keyword evidence="6" id="KW-0677">Repeat</keyword>
<dbReference type="PROSITE" id="PS50016">
    <property type="entry name" value="ZF_PHD_2"/>
    <property type="match status" value="3"/>
</dbReference>
<dbReference type="GO" id="GO:0032259">
    <property type="term" value="P:methylation"/>
    <property type="evidence" value="ECO:0007669"/>
    <property type="project" value="UniProtKB-KW"/>
</dbReference>
<dbReference type="Pfam" id="PF00856">
    <property type="entry name" value="SET"/>
    <property type="match status" value="1"/>
</dbReference>
<feature type="compositionally biased region" description="Polar residues" evidence="18">
    <location>
        <begin position="2498"/>
        <end position="2508"/>
    </location>
</feature>
<dbReference type="SMART" id="SM00508">
    <property type="entry name" value="PostSET"/>
    <property type="match status" value="1"/>
</dbReference>
<feature type="compositionally biased region" description="Basic residues" evidence="18">
    <location>
        <begin position="126"/>
        <end position="142"/>
    </location>
</feature>
<dbReference type="GO" id="GO:0045893">
    <property type="term" value="P:positive regulation of DNA-templated transcription"/>
    <property type="evidence" value="ECO:0007669"/>
    <property type="project" value="TreeGrafter"/>
</dbReference>
<evidence type="ECO:0000256" key="14">
    <source>
        <dbReference type="ARBA" id="ARBA00023242"/>
    </source>
</evidence>
<feature type="region of interest" description="Disordered" evidence="18">
    <location>
        <begin position="95"/>
        <end position="243"/>
    </location>
</feature>
<feature type="region of interest" description="Disordered" evidence="18">
    <location>
        <begin position="2489"/>
        <end position="2527"/>
    </location>
</feature>
<feature type="region of interest" description="Disordered" evidence="18">
    <location>
        <begin position="3312"/>
        <end position="3337"/>
    </location>
</feature>
<feature type="domain" description="PHD-type" evidence="23">
    <location>
        <begin position="1994"/>
        <end position="2102"/>
    </location>
</feature>
<dbReference type="Gene3D" id="3.30.160.360">
    <property type="match status" value="1"/>
</dbReference>
<feature type="compositionally biased region" description="Polar residues" evidence="18">
    <location>
        <begin position="2571"/>
        <end position="2586"/>
    </location>
</feature>
<dbReference type="SMART" id="SM00542">
    <property type="entry name" value="FYRC"/>
    <property type="match status" value="1"/>
</dbReference>
<keyword evidence="12" id="KW-0238">DNA-binding</keyword>
<accession>A0A5A9MZB8</accession>
<keyword evidence="7 17" id="KW-0863">Zinc-finger</keyword>
<evidence type="ECO:0000256" key="3">
    <source>
        <dbReference type="ARBA" id="ARBA00022679"/>
    </source>
</evidence>
<evidence type="ECO:0000313" key="25">
    <source>
        <dbReference type="Proteomes" id="UP000324632"/>
    </source>
</evidence>
<evidence type="ECO:0000256" key="16">
    <source>
        <dbReference type="ARBA" id="ARBA00049353"/>
    </source>
</evidence>
<feature type="domain" description="PHD-type" evidence="19">
    <location>
        <begin position="1706"/>
        <end position="1767"/>
    </location>
</feature>
<evidence type="ECO:0000256" key="6">
    <source>
        <dbReference type="ARBA" id="ARBA00022737"/>
    </source>
</evidence>
<dbReference type="Proteomes" id="UP000324632">
    <property type="component" value="Chromosome 25"/>
</dbReference>
<feature type="compositionally biased region" description="Basic and acidic residues" evidence="18">
    <location>
        <begin position="105"/>
        <end position="117"/>
    </location>
</feature>
<feature type="compositionally biased region" description="Basic and acidic residues" evidence="18">
    <location>
        <begin position="686"/>
        <end position="697"/>
    </location>
</feature>
<feature type="region of interest" description="Disordered" evidence="18">
    <location>
        <begin position="2542"/>
        <end position="2600"/>
    </location>
</feature>
<reference evidence="24 25" key="1">
    <citation type="journal article" date="2019" name="Mol. Ecol. Resour.">
        <title>Chromosome-level genome assembly of Triplophysa tibetana, a fish adapted to the harsh high-altitude environment of the Tibetan Plateau.</title>
        <authorList>
            <person name="Yang X."/>
            <person name="Liu H."/>
            <person name="Ma Z."/>
            <person name="Zou Y."/>
            <person name="Zou M."/>
            <person name="Mao Y."/>
            <person name="Li X."/>
            <person name="Wang H."/>
            <person name="Chen T."/>
            <person name="Wang W."/>
            <person name="Yang R."/>
        </authorList>
    </citation>
    <scope>NUCLEOTIDE SEQUENCE [LARGE SCALE GENOMIC DNA]</scope>
    <source>
        <strain evidence="24">TTIB1903HZAU</strain>
        <tissue evidence="24">Muscle</tissue>
    </source>
</reference>
<feature type="region of interest" description="Disordered" evidence="18">
    <location>
        <begin position="270"/>
        <end position="574"/>
    </location>
</feature>
<dbReference type="InterPro" id="IPR011011">
    <property type="entry name" value="Znf_FYVE_PHD"/>
</dbReference>
<dbReference type="Gene3D" id="2.170.270.10">
    <property type="entry name" value="SET domain"/>
    <property type="match status" value="1"/>
</dbReference>
<dbReference type="GO" id="GO:0008270">
    <property type="term" value="F:zinc ion binding"/>
    <property type="evidence" value="ECO:0007669"/>
    <property type="project" value="UniProtKB-KW"/>
</dbReference>
<keyword evidence="3 24" id="KW-0808">Transferase</keyword>
<evidence type="ECO:0000256" key="2">
    <source>
        <dbReference type="ARBA" id="ARBA00022603"/>
    </source>
</evidence>
<evidence type="ECO:0000256" key="9">
    <source>
        <dbReference type="ARBA" id="ARBA00022853"/>
    </source>
</evidence>
<feature type="compositionally biased region" description="Polar residues" evidence="18">
    <location>
        <begin position="3114"/>
        <end position="3129"/>
    </location>
</feature>
<evidence type="ECO:0000256" key="12">
    <source>
        <dbReference type="ARBA" id="ARBA00023125"/>
    </source>
</evidence>
<proteinExistence type="predicted"/>
<feature type="region of interest" description="Disordered" evidence="18">
    <location>
        <begin position="2412"/>
        <end position="2435"/>
    </location>
</feature>
<feature type="compositionally biased region" description="Acidic residues" evidence="18">
    <location>
        <begin position="921"/>
        <end position="930"/>
    </location>
</feature>
<dbReference type="InterPro" id="IPR002857">
    <property type="entry name" value="Znf_CXXC"/>
</dbReference>
<dbReference type="CDD" id="cd15589">
    <property type="entry name" value="PHD1_KMT2B"/>
    <property type="match status" value="1"/>
</dbReference>
<dbReference type="FunFam" id="3.30.40.10:FF:000089">
    <property type="entry name" value="Histone-lysine N-methyltransferase"/>
    <property type="match status" value="1"/>
</dbReference>
<feature type="compositionally biased region" description="Basic residues" evidence="18">
    <location>
        <begin position="420"/>
        <end position="435"/>
    </location>
</feature>
<sequence>MMAAAGCGSATAAAVVGAGGVGPARGRFPGRPWSSRSRLRSEKRWQLGRTRTDQDEISSSGGPRPTCMVFALNEDQSHLRLLGIEASYKSLGETGYCSSGSDEGAEFKGFKDEKEDVSPPVGPVRNPRKRDRASSKSKRIRQRPPPAATVLKNTGPQDSQNYSAPQLHSQPLEDLVVEDGDDGAEESKSPKTRRKRGSAKQEPQSTPRITIKLVSKKSKVPSSQQKSGKRRKGIKFKSQVTEDQCAQISSAHVKLKTTVPAVENSAVELKKETCTRRRGRSADKKPECAPQTDPDAADQKPKLRKSTRKPQNLLPGESTEPKAEENPALEGAEVNKLVIRRQRRKPSSSAQDPGSSSLAESLLEVSTVEESRSPSKKKKKKKKKKNHKESERNQESTIAPADVKLSFNSELVGIPGLKLTRIRNPKARSRKKRCKFVWTLTLVKSKSKDTQDNPCKPQGSPIKEAESPSKPVEGENISTEAESSPSKTSETDTQVQQTSEEPLNTTISENPESLTTFEEVERTSEEENMEDLERSETTKQAHQEESSPTDPDDMTSKDIVPPLQIKVVSSPGKKNSLKQSFLIQEVPTSPEIKELPAEVEENPEKMENVLKIRAAPALKRRTRLRQNTARKKRGKHKHWTIYRRRCKTNQSKDNVASEIAAEVETQVDETLVSAVSPTNVPALLEPKPKMLSHEVEHKRGKRSIPSRSEPQIPEAAEPQTTEQTVESTPTDLSLEVMETQREIKVEETSTEMEEVLGPTERDQPQVPRPVRRRIKHVRRKQRASIGRRLKNPRMRPKDLVSEVIEDFPPTVGTDVGEPKPLFLTKFKRKRIKSKVDSGNEKAEDQEVQPSKTKFLKNIRHFIMPVVSARSSRVIKTPKRFMDDVGMSELPRRNSQKKLGIQPRTKQHDSGERGEPDSLLSQDEEDEEDDLGESHTDLDMSSTLESEPKPADAESFSVETPSGKRRSLLRDPGFKWGVLEPAVEDVFNFNEDLDKELETLLSAKDFPMDVFLDPLQKKKKPTKFKAQSSKLKIYKKLKLKQVLANRKKTPATETKKVVSSPAKAQKIALEEGASLIQSLKNMKKEKAKLKIEDLNTPGVVRKVSICVRALSSKLLEQHKTRDIQEDELPDEFSIHTDISLPNKCKDFEKMHLAESKSLDSEEASENVADADEKVASNRPRLTGANKRMFNLLKKAKVQLIKIDQQKQLKSSGLFPEGRITATKRQRRKPKERRENACPNKTDVSLEQEPVRGGPRIKHVCRAAAVVLGQPRAMIPDDIPRLSALPLHERSDISPSPAEKGVESHSDPESPVIQEHRTSKSRKSRAHLLANRNRRCGECKGCLHEEDCGRCMNCLDKPKFGGPNTKRQCCVYKRCDAVEERKAKRLSGKLQKGNGKKRRSLISAGHSSNEDGEGADGIGRMFPTPPGDSPSVRKQPRRHVKPRFYCDLLDYDSDLEWIGGSNSTSPGRRRTTGLRNPDFVSLDDFIGDAFDEGVRHRRHGFNRVPPIRRKVEKSPQEQTPPSVLAALANGFAERETEPEEPTHKICVDFKEDCSLQSVWVTGGLSVLTSVPLVPQYVCLLCASKGQHEMLHCQVCCETFHRFCLEPSERPLEENKENWCCRRCKFCRVCGRKNKESKPLLECEKCQNCYHPACLGPNYPKPNKRKKPWVCMTCIRCKSCGVTPGKSWDTEWNHDKGLCPDCTRLFDQGNYCTMCFKCYEDNDYDSQMMQCSTCNHWVHAKCEGLTDDLYEILSSLPESVVYCCQPCVQAQPEGEVGEAGWNEVLHQELKAGLKKVLSCLLSSTLTKHLVTCKGCAELGSPDTEAVCDFNAVGMKFEEGLYTSLKSFHEDVVKVICRNLEEEKGLTEDQRPTALARSYYLTLLEEVYSWFNSQDPKVWDPRSKHLPVGMLSHAVMPPNYEHVYAQWRETDAADDAPPLTGSQIEMKTGEEVDLSAPLAHNTSRSCFMDMREIRLRMKGKKGRLVRADLDTGWSKEDERQCALCQKYGDAKASDAGRLLYLGQNEWAHVNCAMWSAEVFEEDNGSLLHVHSAVARGRLMRCERCNRTGATVGCCLGSCQSNYHFMCGRYRNCVFQDDKRVFCHKHRDLISGKIISGQGFEVLRRVYVDFEGISLRRKFLTGLEPESINLMIGSLLVEKLGKLSELSACHGKLFPVGYQDARPPVQEKPVEELSDQGENCTIAHSPCPQSEARFVELALTNSTGTNAIFAKPDLGARPKIPSYPQNRRPAGGLSRPLPSPGAAPSKPHHILTISDLDDTRRPRRHSPHSQNSGTRHMTSPTLGSPAGPMTSRAGGSHLPKTSQPTSPVFPIGATENLLTSSSARPVGRSASSVRGSGIMMPHSTSGLFSQSTRHGGIGGTPCTNRVLSSPTHLTTRPRPFEFNPLDSVELPHNFIASPQEHPAENGTLPLGDSLGTPKANHLISDEDFPYSSFHLEADLTVAPELKTELEIEETVLSDGVAMNCSAQIVVGEESQEDFWDPGENQSKMSTPRLSCSVDPCRQDWDNSSSDEDMENYFDFTRTVVTCKPPRDASQTPTSPSLRQISQLDGIDDGTESDTSLANSDSQSLKKSNQAKKPQKSLNSQPLEQAASNGLLTSTVSNISSNSFGFETMSNSVDSPFLQAVVDLNAFGVPQALQSNSLLVFPPQDTLNNFLDPKSSNAAFSEYNKDYQESSLVFEPETPLMLERCDPPSPSACFTELVPVQEDSSIDPHVSTGPKEIILDPSSGHFVSSMDASTVYPNHLPEGTHGVLTLCPVNGIQQQTTELPKSTTSVEPLSSLYPVQTPEGKMVLPPMETFRTKLHPSTVSRQPAPSVPGGAMPCGPTNLPQNPESMLSVPSATGVPLGTQGSVSGTLSVPLYPAYSEPIGSTTVGVVSSCPAVTSQPSDECQPMPSATQPASAPGVINAYNTMPMQGESGSGRTISINFSTPRSTIEPQQQLVTQALPGHAILTVKEVGGPNVDPTPHVLLVNRLGQIFVKNPESNTFQLPTPNSSSFNCVTQIASLLQSNALSATLAAAGNLQAVTGSAIPNQVPQIVTPLVQTSNTITQLLTINSNEMASLPTDPKKPRRNAKASGDGSTAGPKKPRNKKESSTPRRTKSGPSSKQSASLVTKSSDAYQAESAQAIINQAMAGYYDPNKTVSHVLSPTSPQPISSVVLPQDLLIEPETVASPTTPPEATPRPKQVRMKRVSSLCDRFAVKKSKADFLESDCPSELEEVRKASSVLARYGVRIKTPTVKGILDLDKINEEPSSDSETARPGPWDRLSLPRVGDSNKPATCDSANRSSLTDWNKYSGMLSCSDDDMAPSDSEEESPPSRDHPHLRFEITSDDGFSVEAESIEVAWTTVLDRVQETRAIAGLRQLSFSGITGARMMGMLHDAVVYLVEQLEGAKRCQGHAFRFHKQASQEDDLPVNPSGCARSEIYLRKSTFDIFNFLASQHRQLPETDLYDEEEDEVLLKSTRSAIHGRGLFCKRNIEAGEMVIEYSGIVIRSALTDKREKYYDGKGIGCYMFRIDDFEVVDATMHGNAARFINHSCEPNCYSRVINVEGQKHIVIFALRKIYRGEELTYDYKFPIEDASNKLNCNCGAKRCRRFLN</sequence>
<dbReference type="InterPro" id="IPR003616">
    <property type="entry name" value="Post-SET_dom"/>
</dbReference>
<keyword evidence="13" id="KW-0804">Transcription</keyword>
<feature type="compositionally biased region" description="Basic and acidic residues" evidence="18">
    <location>
        <begin position="738"/>
        <end position="747"/>
    </location>
</feature>
<feature type="domain" description="PHD-type" evidence="19">
    <location>
        <begin position="1621"/>
        <end position="1674"/>
    </location>
</feature>
<dbReference type="PROSITE" id="PS51805">
    <property type="entry name" value="EPHD"/>
    <property type="match status" value="1"/>
</dbReference>
<feature type="region of interest" description="Disordered" evidence="18">
    <location>
        <begin position="681"/>
        <end position="767"/>
    </location>
</feature>
<dbReference type="PROSITE" id="PS51058">
    <property type="entry name" value="ZF_CXXC"/>
    <property type="match status" value="1"/>
</dbReference>
<dbReference type="SUPFAM" id="SSF82199">
    <property type="entry name" value="SET domain"/>
    <property type="match status" value="1"/>
</dbReference>
<evidence type="ECO:0000259" key="19">
    <source>
        <dbReference type="PROSITE" id="PS50016"/>
    </source>
</evidence>
<feature type="region of interest" description="Disordered" evidence="18">
    <location>
        <begin position="3072"/>
        <end position="3129"/>
    </location>
</feature>
<name>A0A5A9MZB8_9TELE</name>
<keyword evidence="11" id="KW-0103">Bromodomain</keyword>
<dbReference type="FunFam" id="2.170.270.10:FF:000004">
    <property type="entry name" value="Histone-lysine N-methyltransferase"/>
    <property type="match status" value="1"/>
</dbReference>
<feature type="compositionally biased region" description="Basic and acidic residues" evidence="18">
    <location>
        <begin position="905"/>
        <end position="915"/>
    </location>
</feature>
<evidence type="ECO:0000256" key="17">
    <source>
        <dbReference type="PROSITE-ProRule" id="PRU00509"/>
    </source>
</evidence>
<feature type="compositionally biased region" description="Polar residues" evidence="18">
    <location>
        <begin position="2283"/>
        <end position="2297"/>
    </location>
</feature>
<feature type="compositionally biased region" description="Basic and acidic residues" evidence="18">
    <location>
        <begin position="519"/>
        <end position="545"/>
    </location>
</feature>
<evidence type="ECO:0000256" key="7">
    <source>
        <dbReference type="ARBA" id="ARBA00022771"/>
    </source>
</evidence>
<dbReference type="PROSITE" id="PS51543">
    <property type="entry name" value="FYRC"/>
    <property type="match status" value="1"/>
</dbReference>
<keyword evidence="14" id="KW-0539">Nucleus</keyword>
<dbReference type="PANTHER" id="PTHR45838:SF3">
    <property type="entry name" value="HISTONE-LYSINE N-METHYLTRANSFERASE 2B"/>
    <property type="match status" value="1"/>
</dbReference>
<dbReference type="EMBL" id="SOYY01000025">
    <property type="protein sequence ID" value="KAA0702238.1"/>
    <property type="molecule type" value="Genomic_DNA"/>
</dbReference>
<dbReference type="Pfam" id="PF02008">
    <property type="entry name" value="zf-CXXC"/>
    <property type="match status" value="1"/>
</dbReference>
<evidence type="ECO:0000259" key="23">
    <source>
        <dbReference type="PROSITE" id="PS51805"/>
    </source>
</evidence>
<dbReference type="InterPro" id="IPR034732">
    <property type="entry name" value="EPHD"/>
</dbReference>
<keyword evidence="8" id="KW-0862">Zinc</keyword>
<dbReference type="GO" id="GO:0003677">
    <property type="term" value="F:DNA binding"/>
    <property type="evidence" value="ECO:0007669"/>
    <property type="project" value="UniProtKB-KW"/>
</dbReference>
<dbReference type="InterPro" id="IPR001965">
    <property type="entry name" value="Znf_PHD"/>
</dbReference>
<dbReference type="InterPro" id="IPR046341">
    <property type="entry name" value="SET_dom_sf"/>
</dbReference>
<feature type="compositionally biased region" description="Polar residues" evidence="18">
    <location>
        <begin position="718"/>
        <end position="731"/>
    </location>
</feature>
<feature type="compositionally biased region" description="Basic and acidic residues" evidence="18">
    <location>
        <begin position="3328"/>
        <end position="3337"/>
    </location>
</feature>
<feature type="compositionally biased region" description="Acidic residues" evidence="18">
    <location>
        <begin position="175"/>
        <end position="184"/>
    </location>
</feature>
<evidence type="ECO:0000259" key="20">
    <source>
        <dbReference type="PROSITE" id="PS50280"/>
    </source>
</evidence>
<feature type="region of interest" description="Disordered" evidence="18">
    <location>
        <begin position="20"/>
        <end position="63"/>
    </location>
</feature>
<dbReference type="CDD" id="cd19170">
    <property type="entry name" value="SET_KMT2A_2B"/>
    <property type="match status" value="1"/>
</dbReference>
<evidence type="ECO:0000256" key="8">
    <source>
        <dbReference type="ARBA" id="ARBA00022833"/>
    </source>
</evidence>
<dbReference type="Gene3D" id="3.30.40.10">
    <property type="entry name" value="Zinc/RING finger domain, C3HC4 (zinc finger)"/>
    <property type="match status" value="3"/>
</dbReference>
<keyword evidence="5" id="KW-0479">Metal-binding</keyword>
<dbReference type="InterPro" id="IPR019787">
    <property type="entry name" value="Znf_PHD-finger"/>
</dbReference>
<dbReference type="EC" id="2.1.1.364" evidence="15"/>
<feature type="domain" description="Post-SET" evidence="21">
    <location>
        <begin position="3593"/>
        <end position="3609"/>
    </location>
</feature>
<feature type="domain" description="CXXC-type" evidence="22">
    <location>
        <begin position="1327"/>
        <end position="1374"/>
    </location>
</feature>
<evidence type="ECO:0000256" key="18">
    <source>
        <dbReference type="SAM" id="MobiDB-lite"/>
    </source>
</evidence>
<comment type="caution">
    <text evidence="24">The sequence shown here is derived from an EMBL/GenBank/DDBJ whole genome shotgun (WGS) entry which is preliminary data.</text>
</comment>
<feature type="region of interest" description="Disordered" evidence="18">
    <location>
        <begin position="1285"/>
        <end position="1324"/>
    </location>
</feature>
<dbReference type="SMART" id="SM00317">
    <property type="entry name" value="SET"/>
    <property type="match status" value="1"/>
</dbReference>
<evidence type="ECO:0000313" key="24">
    <source>
        <dbReference type="EMBL" id="KAA0702238.1"/>
    </source>
</evidence>
<dbReference type="InterPro" id="IPR013083">
    <property type="entry name" value="Znf_RING/FYVE/PHD"/>
</dbReference>
<dbReference type="InterPro" id="IPR001214">
    <property type="entry name" value="SET_dom"/>
</dbReference>
<feature type="region of interest" description="Disordered" evidence="18">
    <location>
        <begin position="2223"/>
        <end position="2354"/>
    </location>
</feature>
<keyword evidence="2 24" id="KW-0489">Methyltransferase</keyword>
<evidence type="ECO:0000259" key="21">
    <source>
        <dbReference type="PROSITE" id="PS50868"/>
    </source>
</evidence>
<dbReference type="Gene3D" id="1.20.920.10">
    <property type="entry name" value="Bromodomain-like"/>
    <property type="match status" value="1"/>
</dbReference>
<evidence type="ECO:0000256" key="10">
    <source>
        <dbReference type="ARBA" id="ARBA00023015"/>
    </source>
</evidence>
<gene>
    <name evidence="24" type="ORF">E1301_Tti010989</name>
</gene>
<feature type="region of interest" description="Disordered" evidence="18">
    <location>
        <begin position="1384"/>
        <end position="1435"/>
    </location>
</feature>